<evidence type="ECO:0000313" key="4">
    <source>
        <dbReference type="EMBL" id="KXV73314.1"/>
    </source>
</evidence>
<dbReference type="InterPro" id="IPR047611">
    <property type="entry name" value="RepABC_RepC"/>
</dbReference>
<comment type="caution">
    <text evidence="4">The sequence shown here is derived from an EMBL/GenBank/DDBJ whole genome shotgun (WGS) entry which is preliminary data.</text>
</comment>
<reference evidence="4 5" key="1">
    <citation type="submission" date="2015-06" db="EMBL/GenBank/DDBJ databases">
        <title>Improved classification and identification of acetic acid bacteria using matrix-assisted laser desorption/ionization time-of-flight mass spectrometry; Gluconobacter nephelii and Gluconobacter uchimurae are later heterotypic synonyms of Gluconobacter japonicus and Gluconobacter oxydans, respectively.</title>
        <authorList>
            <person name="Li L."/>
            <person name="Cleenwerck I."/>
            <person name="De Vuyst L."/>
            <person name="Vandamme P."/>
        </authorList>
    </citation>
    <scope>NUCLEOTIDE SEQUENCE [LARGE SCALE GENOMIC DNA]</scope>
    <source>
        <strain evidence="4 5">LMG 1699</strain>
    </source>
</reference>
<organism evidence="4 5">
    <name type="scientific">Acetobacter malorum</name>
    <dbReference type="NCBI Taxonomy" id="178901"/>
    <lineage>
        <taxon>Bacteria</taxon>
        <taxon>Pseudomonadati</taxon>
        <taxon>Pseudomonadota</taxon>
        <taxon>Alphaproteobacteria</taxon>
        <taxon>Acetobacterales</taxon>
        <taxon>Acetobacteraceae</taxon>
        <taxon>Acetobacter</taxon>
    </lineage>
</organism>
<evidence type="ECO:0000313" key="5">
    <source>
        <dbReference type="Proteomes" id="UP000075377"/>
    </source>
</evidence>
<dbReference type="Pfam" id="PF11800">
    <property type="entry name" value="RP-C_C"/>
    <property type="match status" value="1"/>
</dbReference>
<gene>
    <name evidence="4" type="ORF">AD951_01030</name>
</gene>
<dbReference type="OrthoDB" id="7488837at2"/>
<dbReference type="NCBIfam" id="NF040974">
    <property type="entry name" value="RepABC_RepC"/>
    <property type="match status" value="1"/>
</dbReference>
<proteinExistence type="predicted"/>
<dbReference type="InterPro" id="IPR005090">
    <property type="entry name" value="RepC_N"/>
</dbReference>
<sequence>MITEGYARSAGIRKITPAMVAARTTAEALPLQAVEMSDLYRYLRQGRSILGLTCQQTELLCYLIAFTQPADWSGEDDVLPVSTASNLDIQQRFDLGRTRVKTLLRELAEAGWLLYRDSPNGQRYRRSGPFTPRGQQAYGFDLSPLARRFDDLERAAQTALWRQQEGRRLHREVTMIARTIYALFQTADEAGLTVKDRQQILARTSALVGQRGTDRDPQWLDPICQELRQIHDQLERDISYLQEVEHQPEETKASSLFTILSVESDPMGSPERPQYTNTNSSTLAKATVKADGFAENCIEATRSRPSSSSRVAEHQAPPPSAADPLRGFRAKPTFVLHIAPIFRQYCSSDRPAETQIIQAALYACEQLGISRHAWAQGQAVFGDYPNAVVIAAIAARTDAGEVRSPGGLLRAMISRYLSGQLALDRTLYGLAEKLKNGPTVVQ</sequence>
<dbReference type="Pfam" id="PF03428">
    <property type="entry name" value="RP-C"/>
    <property type="match status" value="1"/>
</dbReference>
<dbReference type="Proteomes" id="UP000075377">
    <property type="component" value="Unassembled WGS sequence"/>
</dbReference>
<dbReference type="EMBL" id="LHZX01000139">
    <property type="protein sequence ID" value="KXV73314.1"/>
    <property type="molecule type" value="Genomic_DNA"/>
</dbReference>
<evidence type="ECO:0000256" key="1">
    <source>
        <dbReference type="SAM" id="MobiDB-lite"/>
    </source>
</evidence>
<evidence type="ECO:0000259" key="2">
    <source>
        <dbReference type="Pfam" id="PF03428"/>
    </source>
</evidence>
<dbReference type="InterPro" id="IPR021760">
    <property type="entry name" value="RepC_C"/>
</dbReference>
<dbReference type="AlphaFoldDB" id="A0A149UZH1"/>
<feature type="region of interest" description="Disordered" evidence="1">
    <location>
        <begin position="301"/>
        <end position="326"/>
    </location>
</feature>
<name>A0A149UZH1_9PROT</name>
<protein>
    <submittedName>
        <fullName evidence="4">Replication protein C</fullName>
    </submittedName>
</protein>
<evidence type="ECO:0000259" key="3">
    <source>
        <dbReference type="Pfam" id="PF11800"/>
    </source>
</evidence>
<dbReference type="PATRIC" id="fig|178901.14.peg.3575"/>
<accession>A0A149UZH1</accession>
<feature type="domain" description="Plasmid replication protein C N-terminal" evidence="2">
    <location>
        <begin position="13"/>
        <end position="187"/>
    </location>
</feature>
<feature type="domain" description="Plasmid replication protein C C-terminal" evidence="3">
    <location>
        <begin position="333"/>
        <end position="432"/>
    </location>
</feature>